<feature type="domain" description="TonB-dependent receptor plug" evidence="14">
    <location>
        <begin position="46"/>
        <end position="158"/>
    </location>
</feature>
<keyword evidence="9 10" id="KW-0998">Cell outer membrane</keyword>
<evidence type="ECO:0000313" key="15">
    <source>
        <dbReference type="EMBL" id="QJD99073.1"/>
    </source>
</evidence>
<evidence type="ECO:0000256" key="10">
    <source>
        <dbReference type="PROSITE-ProRule" id="PRU01360"/>
    </source>
</evidence>
<dbReference type="SUPFAM" id="SSF56935">
    <property type="entry name" value="Porins"/>
    <property type="match status" value="1"/>
</dbReference>
<evidence type="ECO:0000256" key="9">
    <source>
        <dbReference type="ARBA" id="ARBA00023237"/>
    </source>
</evidence>
<keyword evidence="3 10" id="KW-0813">Transport</keyword>
<dbReference type="Proteomes" id="UP000502415">
    <property type="component" value="Chromosome"/>
</dbReference>
<organism evidence="15 16">
    <name type="scientific">Massilia forsythiae</name>
    <dbReference type="NCBI Taxonomy" id="2728020"/>
    <lineage>
        <taxon>Bacteria</taxon>
        <taxon>Pseudomonadati</taxon>
        <taxon>Pseudomonadota</taxon>
        <taxon>Betaproteobacteria</taxon>
        <taxon>Burkholderiales</taxon>
        <taxon>Oxalobacteraceae</taxon>
        <taxon>Telluria group</taxon>
        <taxon>Massilia</taxon>
    </lineage>
</organism>
<evidence type="ECO:0000259" key="13">
    <source>
        <dbReference type="Pfam" id="PF00593"/>
    </source>
</evidence>
<evidence type="ECO:0000256" key="7">
    <source>
        <dbReference type="ARBA" id="ARBA00023136"/>
    </source>
</evidence>
<evidence type="ECO:0000256" key="6">
    <source>
        <dbReference type="ARBA" id="ARBA00023077"/>
    </source>
</evidence>
<comment type="subcellular location">
    <subcellularLocation>
        <location evidence="1 10">Cell outer membrane</location>
        <topology evidence="1 10">Multi-pass membrane protein</topology>
    </subcellularLocation>
</comment>
<dbReference type="AlphaFoldDB" id="A0A7Z2VTV8"/>
<keyword evidence="5 10" id="KW-0812">Transmembrane</keyword>
<evidence type="ECO:0000259" key="14">
    <source>
        <dbReference type="Pfam" id="PF07715"/>
    </source>
</evidence>
<evidence type="ECO:0000256" key="1">
    <source>
        <dbReference type="ARBA" id="ARBA00004571"/>
    </source>
</evidence>
<dbReference type="Gene3D" id="2.40.170.20">
    <property type="entry name" value="TonB-dependent receptor, beta-barrel domain"/>
    <property type="match status" value="1"/>
</dbReference>
<dbReference type="EMBL" id="CP051685">
    <property type="protein sequence ID" value="QJD99073.1"/>
    <property type="molecule type" value="Genomic_DNA"/>
</dbReference>
<evidence type="ECO:0000313" key="16">
    <source>
        <dbReference type="Proteomes" id="UP000502415"/>
    </source>
</evidence>
<dbReference type="InterPro" id="IPR036942">
    <property type="entry name" value="Beta-barrel_TonB_sf"/>
</dbReference>
<keyword evidence="6 11" id="KW-0798">TonB box</keyword>
<dbReference type="RefSeq" id="WP_169433970.1">
    <property type="nucleotide sequence ID" value="NZ_CP051685.1"/>
</dbReference>
<dbReference type="Gene3D" id="2.170.130.10">
    <property type="entry name" value="TonB-dependent receptor, plug domain"/>
    <property type="match status" value="1"/>
</dbReference>
<dbReference type="InterPro" id="IPR039426">
    <property type="entry name" value="TonB-dep_rcpt-like"/>
</dbReference>
<name>A0A7Z2VTV8_9BURK</name>
<protein>
    <submittedName>
        <fullName evidence="15">TonB-dependent receptor</fullName>
    </submittedName>
</protein>
<dbReference type="InterPro" id="IPR012910">
    <property type="entry name" value="Plug_dom"/>
</dbReference>
<feature type="domain" description="TonB-dependent receptor-like beta-barrel" evidence="13">
    <location>
        <begin position="363"/>
        <end position="921"/>
    </location>
</feature>
<dbReference type="GO" id="GO:0009279">
    <property type="term" value="C:cell outer membrane"/>
    <property type="evidence" value="ECO:0007669"/>
    <property type="project" value="UniProtKB-SubCell"/>
</dbReference>
<evidence type="ECO:0000256" key="5">
    <source>
        <dbReference type="ARBA" id="ARBA00022692"/>
    </source>
</evidence>
<feature type="chain" id="PRO_5030721945" evidence="12">
    <location>
        <begin position="25"/>
        <end position="964"/>
    </location>
</feature>
<proteinExistence type="inferred from homology"/>
<comment type="similarity">
    <text evidence="2 10 11">Belongs to the TonB-dependent receptor family.</text>
</comment>
<dbReference type="Pfam" id="PF00593">
    <property type="entry name" value="TonB_dep_Rec_b-barrel"/>
    <property type="match status" value="1"/>
</dbReference>
<dbReference type="InterPro" id="IPR000531">
    <property type="entry name" value="Beta-barrel_TonB"/>
</dbReference>
<keyword evidence="8 15" id="KW-0675">Receptor</keyword>
<dbReference type="PANTHER" id="PTHR47234:SF2">
    <property type="entry name" value="TONB-DEPENDENT RECEPTOR"/>
    <property type="match status" value="1"/>
</dbReference>
<reference evidence="15 16" key="1">
    <citation type="submission" date="2020-04" db="EMBL/GenBank/DDBJ databases">
        <title>Genome sequencing of novel species.</title>
        <authorList>
            <person name="Heo J."/>
            <person name="Kim S.-J."/>
            <person name="Kim J.-S."/>
            <person name="Hong S.-B."/>
            <person name="Kwon S.-W."/>
        </authorList>
    </citation>
    <scope>NUCLEOTIDE SEQUENCE [LARGE SCALE GENOMIC DNA]</scope>
    <source>
        <strain evidence="15 16">GN2-R2</strain>
    </source>
</reference>
<evidence type="ECO:0000256" key="11">
    <source>
        <dbReference type="RuleBase" id="RU003357"/>
    </source>
</evidence>
<dbReference type="PROSITE" id="PS52016">
    <property type="entry name" value="TONB_DEPENDENT_REC_3"/>
    <property type="match status" value="1"/>
</dbReference>
<evidence type="ECO:0000256" key="3">
    <source>
        <dbReference type="ARBA" id="ARBA00022448"/>
    </source>
</evidence>
<dbReference type="PANTHER" id="PTHR47234">
    <property type="match status" value="1"/>
</dbReference>
<evidence type="ECO:0000256" key="12">
    <source>
        <dbReference type="SAM" id="SignalP"/>
    </source>
</evidence>
<keyword evidence="4 10" id="KW-1134">Transmembrane beta strand</keyword>
<dbReference type="KEGG" id="mfy:HH212_02675"/>
<evidence type="ECO:0000256" key="4">
    <source>
        <dbReference type="ARBA" id="ARBA00022452"/>
    </source>
</evidence>
<keyword evidence="16" id="KW-1185">Reference proteome</keyword>
<dbReference type="InterPro" id="IPR037066">
    <property type="entry name" value="Plug_dom_sf"/>
</dbReference>
<evidence type="ECO:0000256" key="2">
    <source>
        <dbReference type="ARBA" id="ARBA00009810"/>
    </source>
</evidence>
<keyword evidence="12" id="KW-0732">Signal</keyword>
<gene>
    <name evidence="15" type="ORF">HH212_02675</name>
</gene>
<keyword evidence="7 10" id="KW-0472">Membrane</keyword>
<dbReference type="Pfam" id="PF07715">
    <property type="entry name" value="Plug"/>
    <property type="match status" value="1"/>
</dbReference>
<sequence>MQQRTKIAMAVAFAMQAMTTLAQAQTTEAMQRVEVTGSRIRQVDLETAQPVQVMTQEQIQKTGLVTVGAILNNLSAAGTPAFSKGSTLTSNREQGGQYINMRNLGAQRLLVLVNGKRWTQTVAGYTDLSTIPAAFIDRIEVLKDGASSIYGSDAIAGVVNIILKKEMQGGQASVYAGQNDKGDGKNRDYSLSYGAGDDKANIMFGVSHTEEGVVWAKDREITAYSFGPNHMNANYGTSPWGRIRAVSSTGAASGFNQILNHTGGPLGDGTGSSSRLQSSYHTYAGADADTFNSTSQMMYTSPNKLTTLFTKGTVALPYDMRFTTTAMYSERDSSRQVAGYPLNSLTQSKYPVYIDKDSYYNPYGNQAAGVAAGRGQDLFFYRRTIEVPRVTDNENRTTHIDASLDGNFNVMNKAWNWSVGYNHSAISGSVLSTGNLNLLNLKKALGPSFMNASGVVQCGTAAAPIAAADCVPFDILGGPSASNAAALKYVMSTGQATYGSTVNSATADITGDLFTLPAGNVGMAAGLEHRQVRGYDRPGQFEQSGYSTDLAGNATVGKYTVREAYLEFNVPLLKGKPFAELLSVDIASRYSDYSNFGNTTNSKASVMWKPVKDLLARATYAQGFRAPTVGDTFGGGSQSYDSYIDACDSLYGEAAKNATVKARCTAAGVPANFRQVNQAGTPVAASGAQTPYPFNTGAGNDSLQPETATTKTFGLVYSPSFVSGLTMSLDYFDIRVKNRITAVSATYEINECYVNGVQSFCDKIKRDATGQIASLSRGNANLGSLSTKGVDLTFAYRLPRTAYGQFGIRSESTYVDSFTIKSTATANPINYAGEFAYNRVKSNLAFDWSMGNWNATLASRYYSGTKVHCWSATTNVECSNPNDTVSWGTGYTKLGAMVYSDLSIGYTLPWKGKILVGANNVFDRKPIVVYDANSTYSNGTSSSSSVDPERPLDRFVYVRYNQAF</sequence>
<accession>A0A7Z2VTV8</accession>
<feature type="signal peptide" evidence="12">
    <location>
        <begin position="1"/>
        <end position="24"/>
    </location>
</feature>
<evidence type="ECO:0000256" key="8">
    <source>
        <dbReference type="ARBA" id="ARBA00023170"/>
    </source>
</evidence>